<keyword evidence="1" id="KW-0472">Membrane</keyword>
<name>X0ZFP0_9ZZZZ</name>
<evidence type="ECO:0000259" key="2">
    <source>
        <dbReference type="Pfam" id="PF00535"/>
    </source>
</evidence>
<evidence type="ECO:0000313" key="3">
    <source>
        <dbReference type="EMBL" id="GAG68104.1"/>
    </source>
</evidence>
<feature type="transmembrane region" description="Helical" evidence="1">
    <location>
        <begin position="266"/>
        <end position="289"/>
    </location>
</feature>
<feature type="domain" description="Glycosyltransferase 2-like" evidence="2">
    <location>
        <begin position="10"/>
        <end position="165"/>
    </location>
</feature>
<keyword evidence="1" id="KW-1133">Transmembrane helix</keyword>
<gene>
    <name evidence="3" type="ORF">S01H4_04982</name>
</gene>
<dbReference type="SUPFAM" id="SSF53448">
    <property type="entry name" value="Nucleotide-diphospho-sugar transferases"/>
    <property type="match status" value="1"/>
</dbReference>
<evidence type="ECO:0000256" key="1">
    <source>
        <dbReference type="SAM" id="Phobius"/>
    </source>
</evidence>
<comment type="caution">
    <text evidence="3">The sequence shown here is derived from an EMBL/GenBank/DDBJ whole genome shotgun (WGS) entry which is preliminary data.</text>
</comment>
<keyword evidence="1" id="KW-0812">Transmembrane</keyword>
<dbReference type="InterPro" id="IPR001173">
    <property type="entry name" value="Glyco_trans_2-like"/>
</dbReference>
<feature type="transmembrane region" description="Helical" evidence="1">
    <location>
        <begin position="229"/>
        <end position="254"/>
    </location>
</feature>
<dbReference type="AlphaFoldDB" id="X0ZFP0"/>
<dbReference type="InterPro" id="IPR050256">
    <property type="entry name" value="Glycosyltransferase_2"/>
</dbReference>
<dbReference type="Gene3D" id="3.90.550.10">
    <property type="entry name" value="Spore Coat Polysaccharide Biosynthesis Protein SpsA, Chain A"/>
    <property type="match status" value="1"/>
</dbReference>
<dbReference type="InterPro" id="IPR029044">
    <property type="entry name" value="Nucleotide-diphossugar_trans"/>
</dbReference>
<organism evidence="3">
    <name type="scientific">marine sediment metagenome</name>
    <dbReference type="NCBI Taxonomy" id="412755"/>
    <lineage>
        <taxon>unclassified sequences</taxon>
        <taxon>metagenomes</taxon>
        <taxon>ecological metagenomes</taxon>
    </lineage>
</organism>
<dbReference type="EMBL" id="BART01001394">
    <property type="protein sequence ID" value="GAG68104.1"/>
    <property type="molecule type" value="Genomic_DNA"/>
</dbReference>
<proteinExistence type="predicted"/>
<protein>
    <recommendedName>
        <fullName evidence="2">Glycosyltransferase 2-like domain-containing protein</fullName>
    </recommendedName>
</protein>
<feature type="non-terminal residue" evidence="3">
    <location>
        <position position="293"/>
    </location>
</feature>
<sequence length="293" mass="31915">MIENPFVVACIPAYKEEDYIGDVVSKAMKFVDRVLVCDDGSGDDTGSIAKDLGAHVILHDQNLGYGAALQSLFEEARNLKANFIITLDGDGQHDPEEIPLLLDRLMMGDVDIVIGSRFVDCGSSEAPKWRERGIKVITGLVKNNGLHLTDAQSGFRAYNRNAIESLIITEDGMGASTEILLKAEDNGLRVAEVPVNISYHENSSTENPVLHGFDVLLTTVKHLSMRRPLVFYGLPGFLALCVSAIFWVIGIRIFTLSGTISTNVALIALSTTIVGLILMTTAIILWTLISVIR</sequence>
<dbReference type="PANTHER" id="PTHR48090:SF7">
    <property type="entry name" value="RFBJ PROTEIN"/>
    <property type="match status" value="1"/>
</dbReference>
<dbReference type="PANTHER" id="PTHR48090">
    <property type="entry name" value="UNDECAPRENYL-PHOSPHATE 4-DEOXY-4-FORMAMIDO-L-ARABINOSE TRANSFERASE-RELATED"/>
    <property type="match status" value="1"/>
</dbReference>
<reference evidence="3" key="1">
    <citation type="journal article" date="2014" name="Front. Microbiol.">
        <title>High frequency of phylogenetically diverse reductive dehalogenase-homologous genes in deep subseafloor sedimentary metagenomes.</title>
        <authorList>
            <person name="Kawai M."/>
            <person name="Futagami T."/>
            <person name="Toyoda A."/>
            <person name="Takaki Y."/>
            <person name="Nishi S."/>
            <person name="Hori S."/>
            <person name="Arai W."/>
            <person name="Tsubouchi T."/>
            <person name="Morono Y."/>
            <person name="Uchiyama I."/>
            <person name="Ito T."/>
            <person name="Fujiyama A."/>
            <person name="Inagaki F."/>
            <person name="Takami H."/>
        </authorList>
    </citation>
    <scope>NUCLEOTIDE SEQUENCE</scope>
    <source>
        <strain evidence="3">Expedition CK06-06</strain>
    </source>
</reference>
<dbReference type="CDD" id="cd04179">
    <property type="entry name" value="DPM_DPG-synthase_like"/>
    <property type="match status" value="1"/>
</dbReference>
<accession>X0ZFP0</accession>
<dbReference type="Pfam" id="PF00535">
    <property type="entry name" value="Glycos_transf_2"/>
    <property type="match status" value="1"/>
</dbReference>